<protein>
    <submittedName>
        <fullName evidence="2">Uncharacterized protein</fullName>
    </submittedName>
</protein>
<dbReference type="Proteomes" id="UP000267821">
    <property type="component" value="Unassembled WGS sequence"/>
</dbReference>
<organism evidence="2 3">
    <name type="scientific">Terfezia boudieri ATCC MYA-4762</name>
    <dbReference type="NCBI Taxonomy" id="1051890"/>
    <lineage>
        <taxon>Eukaryota</taxon>
        <taxon>Fungi</taxon>
        <taxon>Dikarya</taxon>
        <taxon>Ascomycota</taxon>
        <taxon>Pezizomycotina</taxon>
        <taxon>Pezizomycetes</taxon>
        <taxon>Pezizales</taxon>
        <taxon>Pezizaceae</taxon>
        <taxon>Terfezia</taxon>
    </lineage>
</organism>
<dbReference type="OrthoDB" id="5400514at2759"/>
<reference evidence="2 3" key="1">
    <citation type="journal article" date="2018" name="Nat. Ecol. Evol.">
        <title>Pezizomycetes genomes reveal the molecular basis of ectomycorrhizal truffle lifestyle.</title>
        <authorList>
            <person name="Murat C."/>
            <person name="Payen T."/>
            <person name="Noel B."/>
            <person name="Kuo A."/>
            <person name="Morin E."/>
            <person name="Chen J."/>
            <person name="Kohler A."/>
            <person name="Krizsan K."/>
            <person name="Balestrini R."/>
            <person name="Da Silva C."/>
            <person name="Montanini B."/>
            <person name="Hainaut M."/>
            <person name="Levati E."/>
            <person name="Barry K.W."/>
            <person name="Belfiori B."/>
            <person name="Cichocki N."/>
            <person name="Clum A."/>
            <person name="Dockter R.B."/>
            <person name="Fauchery L."/>
            <person name="Guy J."/>
            <person name="Iotti M."/>
            <person name="Le Tacon F."/>
            <person name="Lindquist E.A."/>
            <person name="Lipzen A."/>
            <person name="Malagnac F."/>
            <person name="Mello A."/>
            <person name="Molinier V."/>
            <person name="Miyauchi S."/>
            <person name="Poulain J."/>
            <person name="Riccioni C."/>
            <person name="Rubini A."/>
            <person name="Sitrit Y."/>
            <person name="Splivallo R."/>
            <person name="Traeger S."/>
            <person name="Wang M."/>
            <person name="Zifcakova L."/>
            <person name="Wipf D."/>
            <person name="Zambonelli A."/>
            <person name="Paolocci F."/>
            <person name="Nowrousian M."/>
            <person name="Ottonello S."/>
            <person name="Baldrian P."/>
            <person name="Spatafora J.W."/>
            <person name="Henrissat B."/>
            <person name="Nagy L.G."/>
            <person name="Aury J.M."/>
            <person name="Wincker P."/>
            <person name="Grigoriev I.V."/>
            <person name="Bonfante P."/>
            <person name="Martin F.M."/>
        </authorList>
    </citation>
    <scope>NUCLEOTIDE SEQUENCE [LARGE SCALE GENOMIC DNA]</scope>
    <source>
        <strain evidence="2 3">ATCC MYA-4762</strain>
    </source>
</reference>
<keyword evidence="3" id="KW-1185">Reference proteome</keyword>
<sequence>MSNNSNSSNKGEDDFFGHFCQNVRRFTDQHISSMLHSLIGLPSMVTPPAGGTWVIIDEELRPKKERAYSAGDGRLEGKTMEEIQKMKATWIAERDGGAEGVEVAEGAKAKADSGGSPSSPSSTSSTAPRSARAIYVFRFPSSSSTSDGYSDYYSPDAQRQIERLNGQMLRSFHRDEIFQFNPFPSLFGLLHPFMFSPFAGLPRNCYHGSRGPIEEGLDEFDQWRRMRDVELRWRRKVCGHYNSEYSRVEDKANGGVENAISKNEAQHPLQLQALPQHQEAANPEPENELDLYEHLDLISSNDKSLPGRGTAARCITGTSTTTESRTFPNGSTFTKTVKITRYADGTEERVENEHRTPPTNGNAVRTIQGNRRGVVGAEDDGRDSGEGSILELSSDRGFTGIEDREKELHDIERRMIGYLIRSPFFEEARRAEHSDEVDIANFTLPRRTPDEYVNKAKRSQEDENRATPNEPAAQSNGSQAEGRKWGWFWSK</sequence>
<feature type="compositionally biased region" description="Basic and acidic residues" evidence="1">
    <location>
        <begin position="450"/>
        <end position="465"/>
    </location>
</feature>
<evidence type="ECO:0000256" key="1">
    <source>
        <dbReference type="SAM" id="MobiDB-lite"/>
    </source>
</evidence>
<name>A0A3N4LAF0_9PEZI</name>
<feature type="region of interest" description="Disordered" evidence="1">
    <location>
        <begin position="450"/>
        <end position="491"/>
    </location>
</feature>
<accession>A0A3N4LAF0</accession>
<feature type="compositionally biased region" description="Low complexity" evidence="1">
    <location>
        <begin position="112"/>
        <end position="127"/>
    </location>
</feature>
<evidence type="ECO:0000313" key="3">
    <source>
        <dbReference type="Proteomes" id="UP000267821"/>
    </source>
</evidence>
<evidence type="ECO:0000313" key="2">
    <source>
        <dbReference type="EMBL" id="RPB19887.1"/>
    </source>
</evidence>
<proteinExistence type="predicted"/>
<dbReference type="AlphaFoldDB" id="A0A3N4LAF0"/>
<gene>
    <name evidence="2" type="ORF">L211DRAFT_842302</name>
</gene>
<dbReference type="EMBL" id="ML121582">
    <property type="protein sequence ID" value="RPB19887.1"/>
    <property type="molecule type" value="Genomic_DNA"/>
</dbReference>
<feature type="region of interest" description="Disordered" evidence="1">
    <location>
        <begin position="104"/>
        <end position="127"/>
    </location>
</feature>
<dbReference type="InParanoid" id="A0A3N4LAF0"/>
<dbReference type="STRING" id="1051890.A0A3N4LAF0"/>